<evidence type="ECO:0000313" key="2">
    <source>
        <dbReference type="Proteomes" id="UP001314170"/>
    </source>
</evidence>
<accession>A0AAV1QMT0</accession>
<organism evidence="1 2">
    <name type="scientific">Dovyalis caffra</name>
    <dbReference type="NCBI Taxonomy" id="77055"/>
    <lineage>
        <taxon>Eukaryota</taxon>
        <taxon>Viridiplantae</taxon>
        <taxon>Streptophyta</taxon>
        <taxon>Embryophyta</taxon>
        <taxon>Tracheophyta</taxon>
        <taxon>Spermatophyta</taxon>
        <taxon>Magnoliopsida</taxon>
        <taxon>eudicotyledons</taxon>
        <taxon>Gunneridae</taxon>
        <taxon>Pentapetalae</taxon>
        <taxon>rosids</taxon>
        <taxon>fabids</taxon>
        <taxon>Malpighiales</taxon>
        <taxon>Salicaceae</taxon>
        <taxon>Flacourtieae</taxon>
        <taxon>Dovyalis</taxon>
    </lineage>
</organism>
<comment type="caution">
    <text evidence="1">The sequence shown here is derived from an EMBL/GenBank/DDBJ whole genome shotgun (WGS) entry which is preliminary data.</text>
</comment>
<sequence length="64" mass="7620">MTNPKQHIDRLLGLLIFKKLKDGIYKGVRTNKSLIKTGQTFEKWKCDTNQSFRVRRTQVELKNR</sequence>
<dbReference type="EMBL" id="CAWUPB010000058">
    <property type="protein sequence ID" value="CAK7322991.1"/>
    <property type="molecule type" value="Genomic_DNA"/>
</dbReference>
<reference evidence="1 2" key="1">
    <citation type="submission" date="2024-01" db="EMBL/GenBank/DDBJ databases">
        <authorList>
            <person name="Waweru B."/>
        </authorList>
    </citation>
    <scope>NUCLEOTIDE SEQUENCE [LARGE SCALE GENOMIC DNA]</scope>
</reference>
<protein>
    <submittedName>
        <fullName evidence="1">Uncharacterized protein</fullName>
    </submittedName>
</protein>
<keyword evidence="2" id="KW-1185">Reference proteome</keyword>
<gene>
    <name evidence="1" type="ORF">DCAF_LOCUS605</name>
</gene>
<evidence type="ECO:0000313" key="1">
    <source>
        <dbReference type="EMBL" id="CAK7322991.1"/>
    </source>
</evidence>
<dbReference type="AlphaFoldDB" id="A0AAV1QMT0"/>
<name>A0AAV1QMT0_9ROSI</name>
<proteinExistence type="predicted"/>
<dbReference type="Proteomes" id="UP001314170">
    <property type="component" value="Unassembled WGS sequence"/>
</dbReference>